<dbReference type="KEGG" id="tsph:KIH39_13845"/>
<organism evidence="3 4">
    <name type="scientific">Telmatocola sphagniphila</name>
    <dbReference type="NCBI Taxonomy" id="1123043"/>
    <lineage>
        <taxon>Bacteria</taxon>
        <taxon>Pseudomonadati</taxon>
        <taxon>Planctomycetota</taxon>
        <taxon>Planctomycetia</taxon>
        <taxon>Gemmatales</taxon>
        <taxon>Gemmataceae</taxon>
    </lineage>
</organism>
<keyword evidence="1" id="KW-0732">Signal</keyword>
<dbReference type="InterPro" id="IPR050955">
    <property type="entry name" value="Plant_Biomass_Hydrol_Est"/>
</dbReference>
<dbReference type="InterPro" id="IPR029058">
    <property type="entry name" value="AB_hydrolase_fold"/>
</dbReference>
<evidence type="ECO:0000259" key="2">
    <source>
        <dbReference type="Pfam" id="PF02230"/>
    </source>
</evidence>
<dbReference type="Gene3D" id="3.40.50.1820">
    <property type="entry name" value="alpha/beta hydrolase"/>
    <property type="match status" value="1"/>
</dbReference>
<dbReference type="PANTHER" id="PTHR43037">
    <property type="entry name" value="UNNAMED PRODUCT-RELATED"/>
    <property type="match status" value="1"/>
</dbReference>
<keyword evidence="4" id="KW-1185">Reference proteome</keyword>
<dbReference type="RefSeq" id="WP_213493834.1">
    <property type="nucleotide sequence ID" value="NZ_CP074694.1"/>
</dbReference>
<proteinExistence type="predicted"/>
<gene>
    <name evidence="3" type="ORF">KIH39_13845</name>
</gene>
<dbReference type="AlphaFoldDB" id="A0A8E6B1D2"/>
<dbReference type="EMBL" id="CP074694">
    <property type="protein sequence ID" value="QVL29952.1"/>
    <property type="molecule type" value="Genomic_DNA"/>
</dbReference>
<dbReference type="Pfam" id="PF02230">
    <property type="entry name" value="Abhydrolase_2"/>
    <property type="match status" value="1"/>
</dbReference>
<dbReference type="SUPFAM" id="SSF53474">
    <property type="entry name" value="alpha/beta-Hydrolases"/>
    <property type="match status" value="1"/>
</dbReference>
<name>A0A8E6B1D2_9BACT</name>
<evidence type="ECO:0000313" key="4">
    <source>
        <dbReference type="Proteomes" id="UP000676194"/>
    </source>
</evidence>
<dbReference type="Proteomes" id="UP000676194">
    <property type="component" value="Chromosome"/>
</dbReference>
<evidence type="ECO:0000256" key="1">
    <source>
        <dbReference type="ARBA" id="ARBA00022729"/>
    </source>
</evidence>
<accession>A0A8E6B1D2</accession>
<dbReference type="PANTHER" id="PTHR43037:SF1">
    <property type="entry name" value="BLL1128 PROTEIN"/>
    <property type="match status" value="1"/>
</dbReference>
<feature type="domain" description="Phospholipase/carboxylesterase/thioesterase" evidence="2">
    <location>
        <begin position="48"/>
        <end position="234"/>
    </location>
</feature>
<evidence type="ECO:0000313" key="3">
    <source>
        <dbReference type="EMBL" id="QVL29952.1"/>
    </source>
</evidence>
<sequence>MNSLLFLVSGLTLFMTSDNSLLEKLRYDSTAHKTLPYRFLKPAQIEQGKKYPLVIFLHGAGERGTDNEAQLKHGISNFTSKENREKHPCFLIAPQCPEARKWVEVDWSARTHLMPAEPSEPMGALLELIEKTMKDYPIDPERVYVTGLSMGGYGTWDLMARRPKLIAAAIPVCGGADEHTAEKIQHIPVWVFHGDQDTAVAPQRSRNMVAALKKAGGSPKYTEYKGVGHDSWTATYNNADVMQWLFAQKNSPK</sequence>
<dbReference type="GO" id="GO:0016787">
    <property type="term" value="F:hydrolase activity"/>
    <property type="evidence" value="ECO:0007669"/>
    <property type="project" value="InterPro"/>
</dbReference>
<dbReference type="InterPro" id="IPR003140">
    <property type="entry name" value="PLipase/COase/thioEstase"/>
</dbReference>
<reference evidence="3" key="1">
    <citation type="submission" date="2021-05" db="EMBL/GenBank/DDBJ databases">
        <title>Complete genome sequence of the cellulolytic planctomycete Telmatocola sphagniphila SP2T and characterization of the first cellulase from planctomycetes.</title>
        <authorList>
            <person name="Rakitin A.L."/>
            <person name="Beletsky A.V."/>
            <person name="Naumoff D.G."/>
            <person name="Kulichevskaya I.S."/>
            <person name="Mardanov A.V."/>
            <person name="Ravin N.V."/>
            <person name="Dedysh S.N."/>
        </authorList>
    </citation>
    <scope>NUCLEOTIDE SEQUENCE</scope>
    <source>
        <strain evidence="3">SP2T</strain>
    </source>
</reference>
<protein>
    <submittedName>
        <fullName evidence="3">Prolyl oligopeptidase family serine peptidase</fullName>
    </submittedName>
</protein>